<feature type="region of interest" description="Disordered" evidence="11">
    <location>
        <begin position="406"/>
        <end position="448"/>
    </location>
</feature>
<feature type="binding site" evidence="10">
    <location>
        <position position="751"/>
    </location>
    <ligand>
        <name>ATP</name>
        <dbReference type="ChEBI" id="CHEBI:30616"/>
    </ligand>
</feature>
<dbReference type="Proteomes" id="UP000189703">
    <property type="component" value="Unplaced"/>
</dbReference>
<feature type="compositionally biased region" description="Low complexity" evidence="11">
    <location>
        <begin position="47"/>
        <end position="56"/>
    </location>
</feature>
<feature type="compositionally biased region" description="Polar residues" evidence="11">
    <location>
        <begin position="595"/>
        <end position="615"/>
    </location>
</feature>
<evidence type="ECO:0000256" key="11">
    <source>
        <dbReference type="SAM" id="MobiDB-lite"/>
    </source>
</evidence>
<feature type="compositionally biased region" description="Low complexity" evidence="11">
    <location>
        <begin position="581"/>
        <end position="594"/>
    </location>
</feature>
<evidence type="ECO:0000256" key="5">
    <source>
        <dbReference type="ARBA" id="ARBA00022741"/>
    </source>
</evidence>
<feature type="compositionally biased region" description="Basic and acidic residues" evidence="11">
    <location>
        <begin position="639"/>
        <end position="651"/>
    </location>
</feature>
<evidence type="ECO:0000256" key="3">
    <source>
        <dbReference type="ARBA" id="ARBA00022527"/>
    </source>
</evidence>
<comment type="catalytic activity">
    <reaction evidence="8">
        <text>L-threonyl-[protein] + ATP = O-phospho-L-threonyl-[protein] + ADP + H(+)</text>
        <dbReference type="Rhea" id="RHEA:46608"/>
        <dbReference type="Rhea" id="RHEA-COMP:11060"/>
        <dbReference type="Rhea" id="RHEA-COMP:11605"/>
        <dbReference type="ChEBI" id="CHEBI:15378"/>
        <dbReference type="ChEBI" id="CHEBI:30013"/>
        <dbReference type="ChEBI" id="CHEBI:30616"/>
        <dbReference type="ChEBI" id="CHEBI:61977"/>
        <dbReference type="ChEBI" id="CHEBI:456216"/>
        <dbReference type="EC" id="2.7.11.1"/>
    </reaction>
</comment>
<evidence type="ECO:0000313" key="14">
    <source>
        <dbReference type="RefSeq" id="XP_010259068.1"/>
    </source>
</evidence>
<dbReference type="AlphaFoldDB" id="A0A1U8AAI3"/>
<keyword evidence="3" id="KW-0723">Serine/threonine-protein kinase</keyword>
<dbReference type="FunCoup" id="A0A1U8AAI3">
    <property type="interactions" value="1275"/>
</dbReference>
<keyword evidence="13" id="KW-1185">Reference proteome</keyword>
<evidence type="ECO:0000256" key="9">
    <source>
        <dbReference type="ARBA" id="ARBA00048679"/>
    </source>
</evidence>
<dbReference type="InterPro" id="IPR055164">
    <property type="entry name" value="EDR1/CTR1/ARMC3-like_pept-like"/>
</dbReference>
<dbReference type="PRINTS" id="PR00109">
    <property type="entry name" value="TYRKINASE"/>
</dbReference>
<dbReference type="GO" id="GO:0004672">
    <property type="term" value="F:protein kinase activity"/>
    <property type="evidence" value="ECO:0000318"/>
    <property type="project" value="GO_Central"/>
</dbReference>
<feature type="compositionally biased region" description="Polar residues" evidence="11">
    <location>
        <begin position="429"/>
        <end position="443"/>
    </location>
</feature>
<evidence type="ECO:0000256" key="1">
    <source>
        <dbReference type="ARBA" id="ARBA00010507"/>
    </source>
</evidence>
<dbReference type="InterPro" id="IPR001245">
    <property type="entry name" value="Ser-Thr/Tyr_kinase_cat_dom"/>
</dbReference>
<feature type="compositionally biased region" description="Low complexity" evidence="11">
    <location>
        <begin position="999"/>
        <end position="1013"/>
    </location>
</feature>
<keyword evidence="5 10" id="KW-0547">Nucleotide-binding</keyword>
<feature type="region of interest" description="Disordered" evidence="11">
    <location>
        <begin position="1"/>
        <end position="56"/>
    </location>
</feature>
<dbReference type="EC" id="2.7.11.1" evidence="2"/>
<dbReference type="GO" id="GO:0005737">
    <property type="term" value="C:cytoplasm"/>
    <property type="evidence" value="ECO:0000318"/>
    <property type="project" value="GO_Central"/>
</dbReference>
<dbReference type="InterPro" id="IPR051681">
    <property type="entry name" value="Ser/Thr_Kinases-Pseudokinases"/>
</dbReference>
<protein>
    <recommendedName>
        <fullName evidence="2">non-specific serine/threonine protein kinase</fullName>
        <ecNumber evidence="2">2.7.11.1</ecNumber>
    </recommendedName>
</protein>
<keyword evidence="6 14" id="KW-0418">Kinase</keyword>
<keyword evidence="7 10" id="KW-0067">ATP-binding</keyword>
<evidence type="ECO:0000313" key="13">
    <source>
        <dbReference type="Proteomes" id="UP000189703"/>
    </source>
</evidence>
<dbReference type="Gene3D" id="3.30.200.20">
    <property type="entry name" value="Phosphorylase Kinase, domain 1"/>
    <property type="match status" value="1"/>
</dbReference>
<gene>
    <name evidence="14" type="primary">LOC104598608</name>
</gene>
<feature type="compositionally biased region" description="Basic and acidic residues" evidence="11">
    <location>
        <begin position="661"/>
        <end position="674"/>
    </location>
</feature>
<organism evidence="13 14">
    <name type="scientific">Nelumbo nucifera</name>
    <name type="common">Sacred lotus</name>
    <dbReference type="NCBI Taxonomy" id="4432"/>
    <lineage>
        <taxon>Eukaryota</taxon>
        <taxon>Viridiplantae</taxon>
        <taxon>Streptophyta</taxon>
        <taxon>Embryophyta</taxon>
        <taxon>Tracheophyta</taxon>
        <taxon>Spermatophyta</taxon>
        <taxon>Magnoliopsida</taxon>
        <taxon>Proteales</taxon>
        <taxon>Nelumbonaceae</taxon>
        <taxon>Nelumbo</taxon>
    </lineage>
</organism>
<feature type="compositionally biased region" description="Polar residues" evidence="11">
    <location>
        <begin position="984"/>
        <end position="993"/>
    </location>
</feature>
<dbReference type="InterPro" id="IPR017441">
    <property type="entry name" value="Protein_kinase_ATP_BS"/>
</dbReference>
<dbReference type="GeneID" id="104598608"/>
<dbReference type="Gene3D" id="1.10.510.10">
    <property type="entry name" value="Transferase(Phosphotransferase) domain 1"/>
    <property type="match status" value="1"/>
</dbReference>
<evidence type="ECO:0000256" key="6">
    <source>
        <dbReference type="ARBA" id="ARBA00022777"/>
    </source>
</evidence>
<dbReference type="PROSITE" id="PS00107">
    <property type="entry name" value="PROTEIN_KINASE_ATP"/>
    <property type="match status" value="1"/>
</dbReference>
<dbReference type="GO" id="GO:0004674">
    <property type="term" value="F:protein serine/threonine kinase activity"/>
    <property type="evidence" value="ECO:0007669"/>
    <property type="project" value="UniProtKB-KW"/>
</dbReference>
<dbReference type="InterPro" id="IPR008271">
    <property type="entry name" value="Ser/Thr_kinase_AS"/>
</dbReference>
<dbReference type="Pfam" id="PF07714">
    <property type="entry name" value="PK_Tyr_Ser-Thr"/>
    <property type="match status" value="1"/>
</dbReference>
<feature type="region of interest" description="Disordered" evidence="11">
    <location>
        <begin position="552"/>
        <end position="674"/>
    </location>
</feature>
<name>A0A1U8AAI3_NELNU</name>
<sequence>MKHIFKKLHFGSNHDPNRSNEVPPSLSSSCASDHRTSSSSQPPPSPSSSASSPTPATAAVAPSVIVADRPDYFSSEEEFQVQLALAISASNSEFREDPDKDQIRAATLLSLGRLQIDSGRDESQATESLSRRYWDYNVLDYEEKVVDGFYDVYGLSTEPASQGKIPSLTDLQRNIGDPSFEVVIVNRAIDPALEELEQVVQCIASDYSPSEVGLLVQKLADLVTDHMGGPVRDANIMLARWMERNTELRASLHTNVLPIGSLNIGLSRHRALLFKVLADNVGIPCRLVKGSHYTGIDDDAVNIIKLENEREFLVDLMGAPGTLIPADILSVKDASFNSYTPRPSETPTFRPVNELGVEYSRPEPSRGDYKDGNRKSVAENNITVGSKPSLQETVAIPSFSGASSGVLPTKIGNNSAGTSKSVIPDRQSHYASSSTGVTSSQNKGARGGLVLGDNMKDHLNVMPYSQDTIEDSRNLFADLNPFQIIGSHKISAQNKPAENKVNDYQKRRENFASGPGRPPLPLMWKNRSACNEVPRAKQYEFVEGLFPRKNQEAKDYSASSLASSSSATLEKVRPNIPKMNVSGVSGVSCSASTSNIGEASSSNDNSQLALSSNKYNRLPSEEGGNQADRPLTSIQSPEKNNKKEYDHRDGEALQTQVNGTDEDRKDGIGKHDPRKCIHDRFLGSTNLKLKDQDSSSSLFDAHPSRLDPMLDDVAEWEIPWEDLVIGERIGLGSYGEVYHADWNGTEVAVKKFLDQDFSGDALDEFRSEVRIMRRLRHPNVVLFMGAVTRPPNLSIVTEFLPRGSLYRILHRPNCQIDEKRRIKMALDVAKGMNCLHTSTPTIVHRDLKSPNLLVDKNWNVKVSDFGLSRLKHNTFLSSKSTAGTPEWMAPEVLRNEPSNEKCDVYSFGVILWELATLRMPWSGMNPMQVVGAVGFQNRRLDIPKEVDPLVARIIWECWQTEPNLRPSFAQLTSALKSLQQLVVPSPPDQQSAPLPQEISVNSTSLSSVSASQM</sequence>
<dbReference type="FunFam" id="3.30.200.20:FF:000060">
    <property type="entry name" value="Serine/threonine-protein kinase isoform 1"/>
    <property type="match status" value="1"/>
</dbReference>
<dbReference type="RefSeq" id="XP_010259068.1">
    <property type="nucleotide sequence ID" value="XM_010260766.2"/>
</dbReference>
<dbReference type="GO" id="GO:0007165">
    <property type="term" value="P:signal transduction"/>
    <property type="evidence" value="ECO:0000318"/>
    <property type="project" value="GO_Central"/>
</dbReference>
<evidence type="ECO:0000259" key="12">
    <source>
        <dbReference type="PROSITE" id="PS50011"/>
    </source>
</evidence>
<feature type="region of interest" description="Disordered" evidence="11">
    <location>
        <begin position="339"/>
        <end position="384"/>
    </location>
</feature>
<dbReference type="InterPro" id="IPR011009">
    <property type="entry name" value="Kinase-like_dom_sf"/>
</dbReference>
<dbReference type="eggNOG" id="KOG0192">
    <property type="taxonomic scope" value="Eukaryota"/>
</dbReference>
<dbReference type="PROSITE" id="PS50011">
    <property type="entry name" value="PROTEIN_KINASE_DOM"/>
    <property type="match status" value="1"/>
</dbReference>
<dbReference type="OrthoDB" id="7537227at2759"/>
<evidence type="ECO:0000256" key="4">
    <source>
        <dbReference type="ARBA" id="ARBA00022679"/>
    </source>
</evidence>
<dbReference type="GO" id="GO:0006950">
    <property type="term" value="P:response to stress"/>
    <property type="evidence" value="ECO:0007669"/>
    <property type="project" value="UniProtKB-ARBA"/>
</dbReference>
<accession>A0A1U8AAI3</accession>
<feature type="compositionally biased region" description="Polar residues" evidence="11">
    <location>
        <begin position="411"/>
        <end position="421"/>
    </location>
</feature>
<feature type="compositionally biased region" description="Polar residues" evidence="11">
    <location>
        <begin position="19"/>
        <end position="31"/>
    </location>
</feature>
<reference evidence="14" key="1">
    <citation type="submission" date="2025-08" db="UniProtKB">
        <authorList>
            <consortium name="RefSeq"/>
        </authorList>
    </citation>
    <scope>IDENTIFICATION</scope>
</reference>
<feature type="compositionally biased region" description="Low complexity" evidence="11">
    <location>
        <begin position="557"/>
        <end position="567"/>
    </location>
</feature>
<dbReference type="SMART" id="SM00220">
    <property type="entry name" value="S_TKc"/>
    <property type="match status" value="1"/>
</dbReference>
<evidence type="ECO:0000256" key="2">
    <source>
        <dbReference type="ARBA" id="ARBA00012513"/>
    </source>
</evidence>
<evidence type="ECO:0000256" key="7">
    <source>
        <dbReference type="ARBA" id="ARBA00022840"/>
    </source>
</evidence>
<dbReference type="GO" id="GO:0005524">
    <property type="term" value="F:ATP binding"/>
    <property type="evidence" value="ECO:0007669"/>
    <property type="project" value="UniProtKB-UniRule"/>
</dbReference>
<dbReference type="GO" id="GO:0010182">
    <property type="term" value="P:sugar mediated signaling pathway"/>
    <property type="evidence" value="ECO:0007669"/>
    <property type="project" value="UniProtKB-ARBA"/>
</dbReference>
<feature type="compositionally biased region" description="Basic and acidic residues" evidence="11">
    <location>
        <begin position="360"/>
        <end position="377"/>
    </location>
</feature>
<dbReference type="CDD" id="cd13999">
    <property type="entry name" value="STKc_MAP3K-like"/>
    <property type="match status" value="1"/>
</dbReference>
<dbReference type="PANTHER" id="PTHR44329:SF284">
    <property type="entry name" value="SERINE_THREONINE-PROTEIN KINASE EDR1-LIKE ISOFORM X2"/>
    <property type="match status" value="1"/>
</dbReference>
<dbReference type="InParanoid" id="A0A1U8AAI3"/>
<feature type="region of interest" description="Disordered" evidence="11">
    <location>
        <begin position="984"/>
        <end position="1013"/>
    </location>
</feature>
<evidence type="ECO:0000256" key="10">
    <source>
        <dbReference type="PROSITE-ProRule" id="PRU10141"/>
    </source>
</evidence>
<dbReference type="SUPFAM" id="SSF56112">
    <property type="entry name" value="Protein kinase-like (PK-like)"/>
    <property type="match status" value="1"/>
</dbReference>
<comment type="catalytic activity">
    <reaction evidence="9">
        <text>L-seryl-[protein] + ATP = O-phospho-L-seryl-[protein] + ADP + H(+)</text>
        <dbReference type="Rhea" id="RHEA:17989"/>
        <dbReference type="Rhea" id="RHEA-COMP:9863"/>
        <dbReference type="Rhea" id="RHEA-COMP:11604"/>
        <dbReference type="ChEBI" id="CHEBI:15378"/>
        <dbReference type="ChEBI" id="CHEBI:29999"/>
        <dbReference type="ChEBI" id="CHEBI:30616"/>
        <dbReference type="ChEBI" id="CHEBI:83421"/>
        <dbReference type="ChEBI" id="CHEBI:456216"/>
        <dbReference type="EC" id="2.7.11.1"/>
    </reaction>
</comment>
<dbReference type="Pfam" id="PF14381">
    <property type="entry name" value="EDR1_CTR1_ARMC3_pept"/>
    <property type="match status" value="1"/>
</dbReference>
<dbReference type="STRING" id="4432.A0A1U8AAI3"/>
<keyword evidence="4" id="KW-0808">Transferase</keyword>
<dbReference type="FunFam" id="1.10.510.10:FF:000193">
    <property type="entry name" value="Serine/threonine-protein kinase CTR1"/>
    <property type="match status" value="1"/>
</dbReference>
<dbReference type="PANTHER" id="PTHR44329">
    <property type="entry name" value="SERINE/THREONINE-PROTEIN KINASE TNNI3K-RELATED"/>
    <property type="match status" value="1"/>
</dbReference>
<dbReference type="OMA" id="PFQIKGP"/>
<evidence type="ECO:0000256" key="8">
    <source>
        <dbReference type="ARBA" id="ARBA00047899"/>
    </source>
</evidence>
<dbReference type="PROSITE" id="PS00108">
    <property type="entry name" value="PROTEIN_KINASE_ST"/>
    <property type="match status" value="1"/>
</dbReference>
<proteinExistence type="inferred from homology"/>
<comment type="similarity">
    <text evidence="1">Belongs to the protein kinase superfamily. TKL Ser/Thr protein kinase family. RAF subfamily.</text>
</comment>
<dbReference type="KEGG" id="nnu:104598608"/>
<dbReference type="InterPro" id="IPR000719">
    <property type="entry name" value="Prot_kinase_dom"/>
</dbReference>
<feature type="domain" description="Protein kinase" evidence="12">
    <location>
        <begin position="723"/>
        <end position="982"/>
    </location>
</feature>